<dbReference type="AlphaFoldDB" id="A0A412FWX5"/>
<feature type="transmembrane region" description="Helical" evidence="1">
    <location>
        <begin position="20"/>
        <end position="38"/>
    </location>
</feature>
<keyword evidence="1" id="KW-0812">Transmembrane</keyword>
<organism evidence="2 3">
    <name type="scientific">Holdemania filiformis</name>
    <dbReference type="NCBI Taxonomy" id="61171"/>
    <lineage>
        <taxon>Bacteria</taxon>
        <taxon>Bacillati</taxon>
        <taxon>Bacillota</taxon>
        <taxon>Erysipelotrichia</taxon>
        <taxon>Erysipelotrichales</taxon>
        <taxon>Erysipelotrichaceae</taxon>
        <taxon>Holdemania</taxon>
    </lineage>
</organism>
<sequence length="207" mass="23962">MKKFLYRHGWSYDQVRHLKVVPLCFLVYILVTYGFTAMTRNQSISQETPLIIHLSDFGFVDESVEKNHSWTDGLGNKRVECILLGMDPAASQHVRFNIQVVDYQEDINPVVGYLREMGISVPQNTFQTQDLEHYLEELHELDAEQWGSELAYSSQTFDVELTSYGIPSNAIYLLSGNRAIIFRYNTKIEITQELIDSVVSIYQKSFY</sequence>
<evidence type="ECO:0000313" key="2">
    <source>
        <dbReference type="EMBL" id="RGR72661.1"/>
    </source>
</evidence>
<accession>A0A412FWX5</accession>
<evidence type="ECO:0000256" key="1">
    <source>
        <dbReference type="SAM" id="Phobius"/>
    </source>
</evidence>
<proteinExistence type="predicted"/>
<keyword evidence="3" id="KW-1185">Reference proteome</keyword>
<name>A0A412FWX5_9FIRM</name>
<dbReference type="EMBL" id="QRUP01000014">
    <property type="protein sequence ID" value="RGR72661.1"/>
    <property type="molecule type" value="Genomic_DNA"/>
</dbReference>
<dbReference type="Proteomes" id="UP000284178">
    <property type="component" value="Unassembled WGS sequence"/>
</dbReference>
<evidence type="ECO:0000313" key="3">
    <source>
        <dbReference type="Proteomes" id="UP000284178"/>
    </source>
</evidence>
<protein>
    <submittedName>
        <fullName evidence="2">Uncharacterized protein</fullName>
    </submittedName>
</protein>
<keyword evidence="1" id="KW-0472">Membrane</keyword>
<comment type="caution">
    <text evidence="2">The sequence shown here is derived from an EMBL/GenBank/DDBJ whole genome shotgun (WGS) entry which is preliminary data.</text>
</comment>
<dbReference type="RefSeq" id="WP_117895339.1">
    <property type="nucleotide sequence ID" value="NZ_CABJCV010000014.1"/>
</dbReference>
<keyword evidence="1" id="KW-1133">Transmembrane helix</keyword>
<gene>
    <name evidence="2" type="ORF">DWY25_11385</name>
</gene>
<reference evidence="2 3" key="1">
    <citation type="submission" date="2018-08" db="EMBL/GenBank/DDBJ databases">
        <title>A genome reference for cultivated species of the human gut microbiota.</title>
        <authorList>
            <person name="Zou Y."/>
            <person name="Xue W."/>
            <person name="Luo G."/>
        </authorList>
    </citation>
    <scope>NUCLEOTIDE SEQUENCE [LARGE SCALE GENOMIC DNA]</scope>
    <source>
        <strain evidence="2 3">AF24-29</strain>
    </source>
</reference>
<dbReference type="GeneID" id="83015995"/>